<evidence type="ECO:0000313" key="3">
    <source>
        <dbReference type="EMBL" id="QGK68507.1"/>
    </source>
</evidence>
<dbReference type="InterPro" id="IPR036514">
    <property type="entry name" value="SGNH_hydro_sf"/>
</dbReference>
<dbReference type="Pfam" id="PF13472">
    <property type="entry name" value="Lipase_GDSL_2"/>
    <property type="match status" value="1"/>
</dbReference>
<reference evidence="4" key="1">
    <citation type="submission" date="2019-11" db="EMBL/GenBank/DDBJ databases">
        <title>The complete genome sequence of Saccharopolyspora sp. E2A.</title>
        <authorList>
            <person name="Zhang G."/>
        </authorList>
    </citation>
    <scope>NUCLEOTIDE SEQUENCE [LARGE SCALE GENOMIC DNA]</scope>
    <source>
        <strain evidence="4">E2A</strain>
    </source>
</reference>
<dbReference type="SUPFAM" id="SSF52266">
    <property type="entry name" value="SGNH hydrolase"/>
    <property type="match status" value="1"/>
</dbReference>
<proteinExistence type="predicted"/>
<evidence type="ECO:0000259" key="2">
    <source>
        <dbReference type="Pfam" id="PF13472"/>
    </source>
</evidence>
<feature type="domain" description="SGNH hydrolase-type esterase" evidence="2">
    <location>
        <begin position="16"/>
        <end position="188"/>
    </location>
</feature>
<accession>A0A5Q3QCH5</accession>
<dbReference type="PANTHER" id="PTHR43784">
    <property type="entry name" value="GDSL-LIKE LIPASE/ACYLHYDROLASE, PUTATIVE (AFU_ORTHOLOGUE AFUA_2G00820)-RELATED"/>
    <property type="match status" value="1"/>
</dbReference>
<protein>
    <submittedName>
        <fullName evidence="3">SGNH/GDSL hydrolase family protein</fullName>
    </submittedName>
</protein>
<evidence type="ECO:0000256" key="1">
    <source>
        <dbReference type="SAM" id="MobiDB-lite"/>
    </source>
</evidence>
<dbReference type="RefSeq" id="WP_154075116.1">
    <property type="nucleotide sequence ID" value="NZ_CP045929.1"/>
</dbReference>
<dbReference type="InterPro" id="IPR053140">
    <property type="entry name" value="GDSL_Rv0518-like"/>
</dbReference>
<dbReference type="Proteomes" id="UP000371041">
    <property type="component" value="Chromosome"/>
</dbReference>
<dbReference type="GO" id="GO:0016787">
    <property type="term" value="F:hydrolase activity"/>
    <property type="evidence" value="ECO:0007669"/>
    <property type="project" value="UniProtKB-KW"/>
</dbReference>
<dbReference type="KEGG" id="sace:GIY23_02085"/>
<name>A0A5Q3QCH5_9PSEU</name>
<dbReference type="AlphaFoldDB" id="A0A5Q3QCH5"/>
<dbReference type="CDD" id="cd01832">
    <property type="entry name" value="SGNH_hydrolase_like_1"/>
    <property type="match status" value="1"/>
</dbReference>
<feature type="compositionally biased region" description="Basic and acidic residues" evidence="1">
    <location>
        <begin position="246"/>
        <end position="258"/>
    </location>
</feature>
<sequence length="266" mass="29224">MRRNGVPEHPWRSLVALGDSFTEGMDDPGPDGGVRGWADRLAERLDAGTSGFRYANLAVRGKLLHQVIEDQVPRAVSAEPDVVALTAGGNDLIRPSGDPDALAAQLDHAVATLRASGAQVLVGTGFDPRERPVMRRVRGRVGTYNSHVHAIAAHHGCLVLDLWSMPVLQDSRAWSDDRLHLAPEGHRRVALRACEALGVPVDADWREPLPPGREQTWQVQRAGDLHWVRHHLAPWIGRRLQGRSSGDGRRPKRPDLRELVPGSEGR</sequence>
<evidence type="ECO:0000313" key="4">
    <source>
        <dbReference type="Proteomes" id="UP000371041"/>
    </source>
</evidence>
<feature type="region of interest" description="Disordered" evidence="1">
    <location>
        <begin position="239"/>
        <end position="266"/>
    </location>
</feature>
<dbReference type="InterPro" id="IPR013830">
    <property type="entry name" value="SGNH_hydro"/>
</dbReference>
<keyword evidence="3" id="KW-0378">Hydrolase</keyword>
<gene>
    <name evidence="3" type="ORF">GIY23_02085</name>
</gene>
<organism evidence="3 4">
    <name type="scientific">Allosaccharopolyspora coralli</name>
    <dbReference type="NCBI Taxonomy" id="2665642"/>
    <lineage>
        <taxon>Bacteria</taxon>
        <taxon>Bacillati</taxon>
        <taxon>Actinomycetota</taxon>
        <taxon>Actinomycetes</taxon>
        <taxon>Pseudonocardiales</taxon>
        <taxon>Pseudonocardiaceae</taxon>
        <taxon>Allosaccharopolyspora</taxon>
    </lineage>
</organism>
<dbReference type="PANTHER" id="PTHR43784:SF2">
    <property type="entry name" value="GDSL-LIKE LIPASE_ACYLHYDROLASE, PUTATIVE (AFU_ORTHOLOGUE AFUA_2G00820)-RELATED"/>
    <property type="match status" value="1"/>
</dbReference>
<dbReference type="EMBL" id="CP045929">
    <property type="protein sequence ID" value="QGK68507.1"/>
    <property type="molecule type" value="Genomic_DNA"/>
</dbReference>
<keyword evidence="4" id="KW-1185">Reference proteome</keyword>
<dbReference type="Gene3D" id="3.40.50.1110">
    <property type="entry name" value="SGNH hydrolase"/>
    <property type="match status" value="1"/>
</dbReference>